<evidence type="ECO:0000256" key="1">
    <source>
        <dbReference type="SAM" id="Phobius"/>
    </source>
</evidence>
<feature type="transmembrane region" description="Helical" evidence="1">
    <location>
        <begin position="12"/>
        <end position="30"/>
    </location>
</feature>
<feature type="transmembrane region" description="Helical" evidence="1">
    <location>
        <begin position="36"/>
        <end position="60"/>
    </location>
</feature>
<dbReference type="Proteomes" id="UP000003980">
    <property type="component" value="Unassembled WGS sequence"/>
</dbReference>
<dbReference type="HOGENOM" id="CLU_1131653_0_0_2"/>
<accession>H2C9P0</accession>
<dbReference type="AlphaFoldDB" id="H2C9P0"/>
<feature type="transmembrane region" description="Helical" evidence="1">
    <location>
        <begin position="124"/>
        <end position="146"/>
    </location>
</feature>
<feature type="transmembrane region" description="Helical" evidence="1">
    <location>
        <begin position="153"/>
        <end position="174"/>
    </location>
</feature>
<keyword evidence="1" id="KW-1133">Transmembrane helix</keyword>
<organism evidence="2 3">
    <name type="scientific">Metallosphaera yellowstonensis MK1</name>
    <dbReference type="NCBI Taxonomy" id="671065"/>
    <lineage>
        <taxon>Archaea</taxon>
        <taxon>Thermoproteota</taxon>
        <taxon>Thermoprotei</taxon>
        <taxon>Sulfolobales</taxon>
        <taxon>Sulfolobaceae</taxon>
        <taxon>Metallosphaera</taxon>
    </lineage>
</organism>
<evidence type="ECO:0000313" key="3">
    <source>
        <dbReference type="Proteomes" id="UP000003980"/>
    </source>
</evidence>
<keyword evidence="3" id="KW-1185">Reference proteome</keyword>
<keyword evidence="1" id="KW-0472">Membrane</keyword>
<feature type="transmembrane region" description="Helical" evidence="1">
    <location>
        <begin position="89"/>
        <end position="112"/>
    </location>
</feature>
<dbReference type="eggNOG" id="arCOG07731">
    <property type="taxonomic scope" value="Archaea"/>
</dbReference>
<dbReference type="EMBL" id="JH597770">
    <property type="protein sequence ID" value="EHP68866.1"/>
    <property type="molecule type" value="Genomic_DNA"/>
</dbReference>
<protein>
    <recommendedName>
        <fullName evidence="4">ABC-2 type transporter</fullName>
    </recommendedName>
</protein>
<evidence type="ECO:0008006" key="4">
    <source>
        <dbReference type="Google" id="ProtNLM"/>
    </source>
</evidence>
<keyword evidence="1" id="KW-0812">Transmembrane</keyword>
<feature type="transmembrane region" description="Helical" evidence="1">
    <location>
        <begin position="209"/>
        <end position="230"/>
    </location>
</feature>
<name>H2C9P0_9CREN</name>
<reference evidence="2 3" key="1">
    <citation type="submission" date="2012-01" db="EMBL/GenBank/DDBJ databases">
        <title>Improved High-Quality Draft sequence of Metallosphaera yellowstonensis MK1.</title>
        <authorList>
            <consortium name="US DOE Joint Genome Institute"/>
            <person name="Lucas S."/>
            <person name="Han J."/>
            <person name="Cheng J.-F."/>
            <person name="Goodwin L."/>
            <person name="Pitluck S."/>
            <person name="Peters L."/>
            <person name="Teshima H."/>
            <person name="Detter J.C."/>
            <person name="Han C."/>
            <person name="Tapia R."/>
            <person name="Land M."/>
            <person name="Hauser L."/>
            <person name="Kyrpides N."/>
            <person name="Kozubal M."/>
            <person name="Macur R.E."/>
            <person name="Jay Z."/>
            <person name="Inskeep W."/>
            <person name="Woyke T."/>
        </authorList>
    </citation>
    <scope>NUCLEOTIDE SEQUENCE [LARGE SCALE GENOMIC DNA]</scope>
    <source>
        <strain evidence="2 3">MK1</strain>
    </source>
</reference>
<gene>
    <name evidence="2" type="ORF">MetMK1DRAFT_00033130</name>
</gene>
<sequence>MVYRERYREPTLELVVPTMLVSNVFLVAFYERFGFQLLGVVLAFVPLISVSETLAFSLGLRNLIFVTGEHLYDGSMISFLTYPLRRETLFFFIYISDVVLPLLMWVFTTLTYSMLSGVEVPSLLYLTFVAGYLFSENLVLLIILLFRSPGVSTLLSLFLLGGIFVFGGALNYYQLVQGDVTPLYLTSFLNPFVLWIAQSFGKDLTSEIVSGVVGELALTSLTFLISFLRFRVMEV</sequence>
<evidence type="ECO:0000313" key="2">
    <source>
        <dbReference type="EMBL" id="EHP68866.1"/>
    </source>
</evidence>
<proteinExistence type="predicted"/>
<dbReference type="STRING" id="671065.MetMK1DRAFT_00033130"/>